<dbReference type="GeneID" id="29998686"/>
<organism evidence="1">
    <name type="scientific">Dichotomaria marginata</name>
    <dbReference type="NCBI Taxonomy" id="268567"/>
    <lineage>
        <taxon>Eukaryota</taxon>
        <taxon>Rhodophyta</taxon>
        <taxon>Florideophyceae</taxon>
        <taxon>Nemaliophycidae</taxon>
        <taxon>Nemaliales</taxon>
        <taxon>Galaxauraceae</taxon>
        <taxon>Dichotomaria</taxon>
    </lineage>
</organism>
<accession>A0A1G4NSE3</accession>
<reference evidence="1" key="1">
    <citation type="submission" date="2016-10" db="EMBL/GenBank/DDBJ databases">
        <title>Chloroplast genomes as a tool to resolve red algal phylogenies: a case study in the Nemaliales.</title>
        <authorList>
            <person name="Costa J.F."/>
            <person name="Lin S.M."/>
            <person name="Macaya E.C."/>
            <person name="Fernandez-Garcia C."/>
            <person name="Verbruggen H."/>
        </authorList>
    </citation>
    <scope>NUCLEOTIDE SEQUENCE</scope>
    <source>
        <strain evidence="1">HV04060</strain>
    </source>
</reference>
<keyword evidence="1" id="KW-0150">Chloroplast</keyword>
<dbReference type="RefSeq" id="YP_009313329.1">
    <property type="nucleotide sequence ID" value="NC_031656.1"/>
</dbReference>
<protein>
    <submittedName>
        <fullName evidence="1">PetP protein</fullName>
    </submittedName>
</protein>
<dbReference type="EMBL" id="LT622864">
    <property type="protein sequence ID" value="SCW21583.1"/>
    <property type="molecule type" value="Genomic_DNA"/>
</dbReference>
<evidence type="ECO:0000313" key="1">
    <source>
        <dbReference type="EMBL" id="SCW21583.1"/>
    </source>
</evidence>
<sequence>MYRKEFINVIAKVYQKHTLCPSEIIYNNNTKCIIKGFRYINKQYYSVPLIEFDDNTRMWVLPQELQIEEIEKNSMIT</sequence>
<keyword evidence="1" id="KW-0934">Plastid</keyword>
<geneLocation type="chloroplast" evidence="1"/>
<reference evidence="1" key="2">
    <citation type="submission" date="2016-10" db="EMBL/GenBank/DDBJ databases">
        <authorList>
            <person name="de Groot N.N."/>
        </authorList>
    </citation>
    <scope>NUCLEOTIDE SEQUENCE</scope>
    <source>
        <strain evidence="1">HV04060</strain>
    </source>
</reference>
<dbReference type="AlphaFoldDB" id="A0A1G4NSE3"/>
<proteinExistence type="predicted"/>
<name>A0A1G4NSE3_9FLOR</name>
<gene>
    <name evidence="1" type="primary">petP</name>
    <name evidence="1" type="ORF">HV04060_156</name>
</gene>